<dbReference type="EMBL" id="CP001630">
    <property type="protein sequence ID" value="ACU37997.1"/>
    <property type="molecule type" value="Genomic_DNA"/>
</dbReference>
<evidence type="ECO:0000259" key="1">
    <source>
        <dbReference type="Pfam" id="PF13672"/>
    </source>
</evidence>
<dbReference type="Pfam" id="PF13672">
    <property type="entry name" value="PP2C_2"/>
    <property type="match status" value="1"/>
</dbReference>
<accession>C6WH78</accession>
<dbReference type="eggNOG" id="COG0631">
    <property type="taxonomic scope" value="Bacteria"/>
</dbReference>
<dbReference type="InterPro" id="IPR036457">
    <property type="entry name" value="PPM-type-like_dom_sf"/>
</dbReference>
<reference evidence="2 3" key="1">
    <citation type="journal article" date="2009" name="Stand. Genomic Sci.">
        <title>Complete genome sequence of Actinosynnema mirum type strain (101).</title>
        <authorList>
            <person name="Land M."/>
            <person name="Lapidus A."/>
            <person name="Mayilraj S."/>
            <person name="Chen F."/>
            <person name="Copeland A."/>
            <person name="Del Rio T.G."/>
            <person name="Nolan M."/>
            <person name="Lucas S."/>
            <person name="Tice H."/>
            <person name="Cheng J.F."/>
            <person name="Chertkov O."/>
            <person name="Bruce D."/>
            <person name="Goodwin L."/>
            <person name="Pitluck S."/>
            <person name="Rohde M."/>
            <person name="Goker M."/>
            <person name="Pati A."/>
            <person name="Ivanova N."/>
            <person name="Mavromatis K."/>
            <person name="Chen A."/>
            <person name="Palaniappan K."/>
            <person name="Hauser L."/>
            <person name="Chang Y.J."/>
            <person name="Jeffries C.C."/>
            <person name="Brettin T."/>
            <person name="Detter J.C."/>
            <person name="Han C."/>
            <person name="Chain P."/>
            <person name="Tindall B.J."/>
            <person name="Bristow J."/>
            <person name="Eisen J.A."/>
            <person name="Markowitz V."/>
            <person name="Hugenholtz P."/>
            <person name="Kyrpides N.C."/>
            <person name="Klenk H.P."/>
        </authorList>
    </citation>
    <scope>NUCLEOTIDE SEQUENCE [LARGE SCALE GENOMIC DNA]</scope>
    <source>
        <strain evidence="3">ATCC 29888 / DSM 43827 / JCM 3225 / NBRC 14064 / NCIMB 13271 / NRRL B-12336 / IMRU 3971 / 101</strain>
    </source>
</reference>
<sequence>MVTPGMFTTALRAPKLGSAEAECEDAHLVLPAEAPDTWRTEPVLVAVADGASESLLSGPWAALLTTGLLAHVAADPRALDAPEAFADALARAGLAWRPWLADYVARREAAGRPIAWYEQPGLDRGPHATALAARFAPDADGRTTWAAAALGDSCLFHTRGADLLHAFPLADAGAFDSSPGLVNALTTDTALLARHTRTASGAAEQGDQFFLCTDALAAWFLREAERGGAPWDLLAEHTRGGDPERFAAWLEAARAAGEVRNDDVTLVHVDLG</sequence>
<gene>
    <name evidence="2" type="ordered locus">Amir_4142</name>
</gene>
<feature type="domain" description="PPM-type phosphatase" evidence="1">
    <location>
        <begin position="22"/>
        <end position="250"/>
    </location>
</feature>
<dbReference type="HOGENOM" id="CLU_076319_0_0_11"/>
<dbReference type="STRING" id="446462.Amir_4142"/>
<dbReference type="KEGG" id="ami:Amir_4142"/>
<proteinExistence type="predicted"/>
<dbReference type="AlphaFoldDB" id="C6WH78"/>
<organism evidence="2 3">
    <name type="scientific">Actinosynnema mirum (strain ATCC 29888 / DSM 43827 / JCM 3225 / NBRC 14064 / NCIMB 13271 / NRRL B-12336 / IMRU 3971 / 101)</name>
    <dbReference type="NCBI Taxonomy" id="446462"/>
    <lineage>
        <taxon>Bacteria</taxon>
        <taxon>Bacillati</taxon>
        <taxon>Actinomycetota</taxon>
        <taxon>Actinomycetes</taxon>
        <taxon>Pseudonocardiales</taxon>
        <taxon>Pseudonocardiaceae</taxon>
        <taxon>Actinosynnema</taxon>
    </lineage>
</organism>
<evidence type="ECO:0000313" key="2">
    <source>
        <dbReference type="EMBL" id="ACU37997.1"/>
    </source>
</evidence>
<evidence type="ECO:0000313" key="3">
    <source>
        <dbReference type="Proteomes" id="UP000002213"/>
    </source>
</evidence>
<dbReference type="InterPro" id="IPR001932">
    <property type="entry name" value="PPM-type_phosphatase-like_dom"/>
</dbReference>
<dbReference type="Proteomes" id="UP000002213">
    <property type="component" value="Chromosome"/>
</dbReference>
<keyword evidence="3" id="KW-1185">Reference proteome</keyword>
<protein>
    <recommendedName>
        <fullName evidence="1">PPM-type phosphatase domain-containing protein</fullName>
    </recommendedName>
</protein>
<dbReference type="SUPFAM" id="SSF81606">
    <property type="entry name" value="PP2C-like"/>
    <property type="match status" value="1"/>
</dbReference>
<name>C6WH78_ACTMD</name>